<protein>
    <submittedName>
        <fullName evidence="2">Uncharacterized protein</fullName>
    </submittedName>
</protein>
<organism evidence="2 3">
    <name type="scientific">Panicum virgatum</name>
    <name type="common">Blackwell switchgrass</name>
    <dbReference type="NCBI Taxonomy" id="38727"/>
    <lineage>
        <taxon>Eukaryota</taxon>
        <taxon>Viridiplantae</taxon>
        <taxon>Streptophyta</taxon>
        <taxon>Embryophyta</taxon>
        <taxon>Tracheophyta</taxon>
        <taxon>Spermatophyta</taxon>
        <taxon>Magnoliopsida</taxon>
        <taxon>Liliopsida</taxon>
        <taxon>Poales</taxon>
        <taxon>Poaceae</taxon>
        <taxon>PACMAD clade</taxon>
        <taxon>Panicoideae</taxon>
        <taxon>Panicodae</taxon>
        <taxon>Paniceae</taxon>
        <taxon>Panicinae</taxon>
        <taxon>Panicum</taxon>
        <taxon>Panicum sect. Hiantes</taxon>
    </lineage>
</organism>
<feature type="compositionally biased region" description="Low complexity" evidence="1">
    <location>
        <begin position="39"/>
        <end position="48"/>
    </location>
</feature>
<comment type="caution">
    <text evidence="2">The sequence shown here is derived from an EMBL/GenBank/DDBJ whole genome shotgun (WGS) entry which is preliminary data.</text>
</comment>
<dbReference type="EMBL" id="CM029042">
    <property type="protein sequence ID" value="KAG2620755.1"/>
    <property type="molecule type" value="Genomic_DNA"/>
</dbReference>
<proteinExistence type="predicted"/>
<feature type="compositionally biased region" description="Pro residues" evidence="1">
    <location>
        <begin position="49"/>
        <end position="60"/>
    </location>
</feature>
<dbReference type="Proteomes" id="UP000823388">
    <property type="component" value="Chromosome 3N"/>
</dbReference>
<name>A0A8T0UFK7_PANVG</name>
<sequence>MFRPSSGRSRSSDCCPHAIYAFRFLPLPPDPPLRPARLPPCAAATPSPAAMPPPPAPTRPPSSAFPSMRVDRRAARGTADLYSCESTGRRATACRVQISGSLRPRILRPDLQPPK</sequence>
<evidence type="ECO:0000313" key="3">
    <source>
        <dbReference type="Proteomes" id="UP000823388"/>
    </source>
</evidence>
<feature type="region of interest" description="Disordered" evidence="1">
    <location>
        <begin position="36"/>
        <end position="67"/>
    </location>
</feature>
<gene>
    <name evidence="2" type="ORF">PVAP13_3NG201552</name>
</gene>
<evidence type="ECO:0000256" key="1">
    <source>
        <dbReference type="SAM" id="MobiDB-lite"/>
    </source>
</evidence>
<dbReference type="AlphaFoldDB" id="A0A8T0UFK7"/>
<accession>A0A8T0UFK7</accession>
<evidence type="ECO:0000313" key="2">
    <source>
        <dbReference type="EMBL" id="KAG2620755.1"/>
    </source>
</evidence>
<keyword evidence="3" id="KW-1185">Reference proteome</keyword>
<reference evidence="2" key="1">
    <citation type="submission" date="2020-05" db="EMBL/GenBank/DDBJ databases">
        <title>WGS assembly of Panicum virgatum.</title>
        <authorList>
            <person name="Lovell J.T."/>
            <person name="Jenkins J."/>
            <person name="Shu S."/>
            <person name="Juenger T.E."/>
            <person name="Schmutz J."/>
        </authorList>
    </citation>
    <scope>NUCLEOTIDE SEQUENCE</scope>
    <source>
        <strain evidence="2">AP13</strain>
    </source>
</reference>